<reference evidence="3 4" key="1">
    <citation type="journal article" date="2015" name="Genome Announc.">
        <title>Expanding the biotechnology potential of lactobacilli through comparative genomics of 213 strains and associated genera.</title>
        <authorList>
            <person name="Sun Z."/>
            <person name="Harris H.M."/>
            <person name="McCann A."/>
            <person name="Guo C."/>
            <person name="Argimon S."/>
            <person name="Zhang W."/>
            <person name="Yang X."/>
            <person name="Jeffery I.B."/>
            <person name="Cooney J.C."/>
            <person name="Kagawa T.F."/>
            <person name="Liu W."/>
            <person name="Song Y."/>
            <person name="Salvetti E."/>
            <person name="Wrobel A."/>
            <person name="Rasinkangas P."/>
            <person name="Parkhill J."/>
            <person name="Rea M.C."/>
            <person name="O'Sullivan O."/>
            <person name="Ritari J."/>
            <person name="Douillard F.P."/>
            <person name="Paul Ross R."/>
            <person name="Yang R."/>
            <person name="Briner A.E."/>
            <person name="Felis G.E."/>
            <person name="de Vos W.M."/>
            <person name="Barrangou R."/>
            <person name="Klaenhammer T.R."/>
            <person name="Caufield P.W."/>
            <person name="Cui Y."/>
            <person name="Zhang H."/>
            <person name="O'Toole P.W."/>
        </authorList>
    </citation>
    <scope>NUCLEOTIDE SEQUENCE [LARGE SCALE GENOMIC DNA]</scope>
    <source>
        <strain evidence="3 4">DSM 19907</strain>
    </source>
</reference>
<name>A0ABR5PGT0_9LACO</name>
<protein>
    <recommendedName>
        <fullName evidence="2">DUF5776 domain-containing protein</fullName>
    </recommendedName>
</protein>
<dbReference type="Proteomes" id="UP000051977">
    <property type="component" value="Unassembled WGS sequence"/>
</dbReference>
<comment type="caution">
    <text evidence="3">The sequence shown here is derived from an EMBL/GenBank/DDBJ whole genome shotgun (WGS) entry which is preliminary data.</text>
</comment>
<keyword evidence="4" id="KW-1185">Reference proteome</keyword>
<feature type="domain" description="DUF5776" evidence="2">
    <location>
        <begin position="274"/>
        <end position="333"/>
    </location>
</feature>
<dbReference type="InterPro" id="IPR044081">
    <property type="entry name" value="DUF5776"/>
</dbReference>
<accession>A0ABR5PGT0</accession>
<gene>
    <name evidence="3" type="ORF">FD12_GL001859</name>
</gene>
<sequence length="415" mass="44009">MAVSDGIKAASDAAKSSSDAANGANSYDSKAAHAASQAASVASEDANAASYAKKAASDSSRVASDAVDAASDASDAKVAASDAKSLSDEAASDAAAGDKAGASNAYNDFWNKVSAASDAAKAASAAESDAEKYANDAISAAGKATSIANSDAAARATSGSAAVPSQAPSANNQFSQEAAVPSQNEYVGYYTKLVTDTIITKHDMYRYSGKKFAKAKKIGFVPKGSVLHVIMIDTSGDTTRFLLRDGSYVTALKSFDKFVSIKAGYRIDTEGTWYISSKKGVYEHTGRTFKHSKRVRYLRKGTVLKVRRVVKSGSLTRFQLTNGRYVTAKSTMVKQLKKTHKTFSYVSSKKVHVVNAKGAYQYQSPDFKKRDRISAVKKGQTLKVKAVVLDGSKSRFQLTNGHYVTANVKFVRNNK</sequence>
<feature type="domain" description="DUF5776" evidence="2">
    <location>
        <begin position="189"/>
        <end position="255"/>
    </location>
</feature>
<evidence type="ECO:0000313" key="3">
    <source>
        <dbReference type="EMBL" id="KRL18936.1"/>
    </source>
</evidence>
<dbReference type="Pfam" id="PF19087">
    <property type="entry name" value="DUF5776"/>
    <property type="match status" value="3"/>
</dbReference>
<evidence type="ECO:0000256" key="1">
    <source>
        <dbReference type="SAM" id="MobiDB-lite"/>
    </source>
</evidence>
<organism evidence="3 4">
    <name type="scientific">Lentilactobacillus rapi DSM 19907 = JCM 15042</name>
    <dbReference type="NCBI Taxonomy" id="1423795"/>
    <lineage>
        <taxon>Bacteria</taxon>
        <taxon>Bacillati</taxon>
        <taxon>Bacillota</taxon>
        <taxon>Bacilli</taxon>
        <taxon>Lactobacillales</taxon>
        <taxon>Lactobacillaceae</taxon>
        <taxon>Lentilactobacillus</taxon>
    </lineage>
</organism>
<dbReference type="EMBL" id="AZEI01000001">
    <property type="protein sequence ID" value="KRL18936.1"/>
    <property type="molecule type" value="Genomic_DNA"/>
</dbReference>
<feature type="region of interest" description="Disordered" evidence="1">
    <location>
        <begin position="53"/>
        <end position="100"/>
    </location>
</feature>
<feature type="region of interest" description="Disordered" evidence="1">
    <location>
        <begin position="1"/>
        <end position="39"/>
    </location>
</feature>
<feature type="domain" description="DUF5776" evidence="2">
    <location>
        <begin position="348"/>
        <end position="411"/>
    </location>
</feature>
<proteinExistence type="predicted"/>
<evidence type="ECO:0000313" key="4">
    <source>
        <dbReference type="Proteomes" id="UP000051977"/>
    </source>
</evidence>
<evidence type="ECO:0000259" key="2">
    <source>
        <dbReference type="Pfam" id="PF19087"/>
    </source>
</evidence>